<gene>
    <name evidence="3" type="ORF">LOC68_17200</name>
</gene>
<comment type="caution">
    <text evidence="3">The sequence shown here is derived from an EMBL/GenBank/DDBJ whole genome shotgun (WGS) entry which is preliminary data.</text>
</comment>
<accession>A0A9X1SH61</accession>
<dbReference type="EMBL" id="JAJKFT010000010">
    <property type="protein sequence ID" value="MCC9630133.1"/>
    <property type="molecule type" value="Genomic_DNA"/>
</dbReference>
<name>A0A9X1SH61_9BACT</name>
<feature type="region of interest" description="Disordered" evidence="1">
    <location>
        <begin position="66"/>
        <end position="91"/>
    </location>
</feature>
<dbReference type="RefSeq" id="WP_230221010.1">
    <property type="nucleotide sequence ID" value="NZ_JAJKFT010000010.1"/>
</dbReference>
<keyword evidence="2" id="KW-0472">Membrane</keyword>
<keyword evidence="4" id="KW-1185">Reference proteome</keyword>
<proteinExistence type="predicted"/>
<feature type="transmembrane region" description="Helical" evidence="2">
    <location>
        <begin position="42"/>
        <end position="62"/>
    </location>
</feature>
<sequence>MTTDRSSGEILNLRNYVCIGLLAYGAYRAFEGFQATDGPMRQQAFGVAGIMVVTSAILFAVWTRRGSRKQESAPEEPTADAADKTSEGEEK</sequence>
<feature type="compositionally biased region" description="Basic and acidic residues" evidence="1">
    <location>
        <begin position="81"/>
        <end position="91"/>
    </location>
</feature>
<keyword evidence="2" id="KW-0812">Transmembrane</keyword>
<organism evidence="3 4">
    <name type="scientific">Blastopirellula sediminis</name>
    <dbReference type="NCBI Taxonomy" id="2894196"/>
    <lineage>
        <taxon>Bacteria</taxon>
        <taxon>Pseudomonadati</taxon>
        <taxon>Planctomycetota</taxon>
        <taxon>Planctomycetia</taxon>
        <taxon>Pirellulales</taxon>
        <taxon>Pirellulaceae</taxon>
        <taxon>Blastopirellula</taxon>
    </lineage>
</organism>
<feature type="transmembrane region" description="Helical" evidence="2">
    <location>
        <begin position="12"/>
        <end position="30"/>
    </location>
</feature>
<keyword evidence="2" id="KW-1133">Transmembrane helix</keyword>
<evidence type="ECO:0000256" key="2">
    <source>
        <dbReference type="SAM" id="Phobius"/>
    </source>
</evidence>
<dbReference type="AlphaFoldDB" id="A0A9X1SH61"/>
<evidence type="ECO:0000313" key="4">
    <source>
        <dbReference type="Proteomes" id="UP001139103"/>
    </source>
</evidence>
<evidence type="ECO:0000256" key="1">
    <source>
        <dbReference type="SAM" id="MobiDB-lite"/>
    </source>
</evidence>
<protein>
    <submittedName>
        <fullName evidence="3">Uncharacterized protein</fullName>
    </submittedName>
</protein>
<dbReference type="Proteomes" id="UP001139103">
    <property type="component" value="Unassembled WGS sequence"/>
</dbReference>
<evidence type="ECO:0000313" key="3">
    <source>
        <dbReference type="EMBL" id="MCC9630133.1"/>
    </source>
</evidence>
<reference evidence="3" key="1">
    <citation type="submission" date="2021-11" db="EMBL/GenBank/DDBJ databases">
        <title>Genome sequence.</title>
        <authorList>
            <person name="Sun Q."/>
        </authorList>
    </citation>
    <scope>NUCLEOTIDE SEQUENCE</scope>
    <source>
        <strain evidence="3">JC732</strain>
    </source>
</reference>